<reference evidence="2 3" key="1">
    <citation type="submission" date="2021-07" db="EMBL/GenBank/DDBJ databases">
        <authorList>
            <person name="Palmer J.M."/>
        </authorList>
    </citation>
    <scope>NUCLEOTIDE SEQUENCE [LARGE SCALE GENOMIC DNA]</scope>
    <source>
        <strain evidence="2 3">AT_MEX2019</strain>
        <tissue evidence="2">Muscle</tissue>
    </source>
</reference>
<comment type="caution">
    <text evidence="2">The sequence shown here is derived from an EMBL/GenBank/DDBJ whole genome shotgun (WGS) entry which is preliminary data.</text>
</comment>
<dbReference type="EMBL" id="JAHUTI010094132">
    <property type="protein sequence ID" value="MED6262720.1"/>
    <property type="molecule type" value="Genomic_DNA"/>
</dbReference>
<evidence type="ECO:0000313" key="2">
    <source>
        <dbReference type="EMBL" id="MED6262720.1"/>
    </source>
</evidence>
<evidence type="ECO:0000256" key="1">
    <source>
        <dbReference type="SAM" id="MobiDB-lite"/>
    </source>
</evidence>
<keyword evidence="3" id="KW-1185">Reference proteome</keyword>
<protein>
    <submittedName>
        <fullName evidence="2">Uncharacterized protein</fullName>
    </submittedName>
</protein>
<organism evidence="2 3">
    <name type="scientific">Ataeniobius toweri</name>
    <dbReference type="NCBI Taxonomy" id="208326"/>
    <lineage>
        <taxon>Eukaryota</taxon>
        <taxon>Metazoa</taxon>
        <taxon>Chordata</taxon>
        <taxon>Craniata</taxon>
        <taxon>Vertebrata</taxon>
        <taxon>Euteleostomi</taxon>
        <taxon>Actinopterygii</taxon>
        <taxon>Neopterygii</taxon>
        <taxon>Teleostei</taxon>
        <taxon>Neoteleostei</taxon>
        <taxon>Acanthomorphata</taxon>
        <taxon>Ovalentaria</taxon>
        <taxon>Atherinomorphae</taxon>
        <taxon>Cyprinodontiformes</taxon>
        <taxon>Goodeidae</taxon>
        <taxon>Ataeniobius</taxon>
    </lineage>
</organism>
<feature type="non-terminal residue" evidence="2">
    <location>
        <position position="144"/>
    </location>
</feature>
<proteinExistence type="predicted"/>
<evidence type="ECO:0000313" key="3">
    <source>
        <dbReference type="Proteomes" id="UP001345963"/>
    </source>
</evidence>
<dbReference type="Proteomes" id="UP001345963">
    <property type="component" value="Unassembled WGS sequence"/>
</dbReference>
<accession>A0ABU7CLV1</accession>
<name>A0ABU7CLV1_9TELE</name>
<feature type="compositionally biased region" description="Polar residues" evidence="1">
    <location>
        <begin position="1"/>
        <end position="14"/>
    </location>
</feature>
<feature type="region of interest" description="Disordered" evidence="1">
    <location>
        <begin position="1"/>
        <end position="22"/>
    </location>
</feature>
<sequence>MSVTPDTPASSQGFPHTHTHTHTHTHIAFQSAVLGSELELDRAFLMKSLGPPQSAAVGGGCSRGGSPRGIAVYPFHNGLENVFLLHSNDISIEYFHLTAKLHLAILETETVRKGKVAGHKTRVKEGIRIRISFIAKFVHTNKEF</sequence>
<gene>
    <name evidence="2" type="ORF">ATANTOWER_024701</name>
</gene>